<dbReference type="PANTHER" id="PTHR24184">
    <property type="entry name" value="SI:CH211-189E2.2"/>
    <property type="match status" value="1"/>
</dbReference>
<gene>
    <name evidence="3" type="ORF">QR46_2872</name>
</gene>
<dbReference type="Proteomes" id="UP000070089">
    <property type="component" value="Unassembled WGS sequence"/>
</dbReference>
<dbReference type="SMART" id="SM00248">
    <property type="entry name" value="ANK"/>
    <property type="match status" value="8"/>
</dbReference>
<keyword evidence="1" id="KW-0175">Coiled coil</keyword>
<evidence type="ECO:0000313" key="4">
    <source>
        <dbReference type="Proteomes" id="UP000070089"/>
    </source>
</evidence>
<feature type="compositionally biased region" description="Polar residues" evidence="2">
    <location>
        <begin position="244"/>
        <end position="256"/>
    </location>
</feature>
<organism evidence="3 4">
    <name type="scientific">Giardia duodenalis assemblage B</name>
    <dbReference type="NCBI Taxonomy" id="1394984"/>
    <lineage>
        <taxon>Eukaryota</taxon>
        <taxon>Metamonada</taxon>
        <taxon>Diplomonadida</taxon>
        <taxon>Hexamitidae</taxon>
        <taxon>Giardiinae</taxon>
        <taxon>Giardia</taxon>
    </lineage>
</organism>
<dbReference type="PANTHER" id="PTHR24184:SF11">
    <property type="entry name" value="ANKYRIN REPEAT AND SOCS BOX CONTAINING 3"/>
    <property type="match status" value="1"/>
</dbReference>
<evidence type="ECO:0000313" key="3">
    <source>
        <dbReference type="EMBL" id="KWX13159.1"/>
    </source>
</evidence>
<dbReference type="AlphaFoldDB" id="A0A132NST8"/>
<dbReference type="OrthoDB" id="4735278at2759"/>
<sequence>MKRLMEGAAVWFQAVLAQNSRKVMSLVDRWAKSRTAEGETALMLAVRARSQDMVRILIPHEAGLLTPSGETSLVIAVQINAPELCELLVRDEGGIALPDGSTPLRLAMDLNRIDCVRVLSIYYDARRDEHGLTHLDYAVLDKNTAIVEILCATRYYSADAIHEALDFAKKDDAPDVVEILERWLSANSHLLLSKSDFPSSSCLSPYPIMSNRSYGITPNSAFIASPTVPQKRSTPKHATHETSLKPTRTRPCSASTLPQGARSVAAAPHTLAQVLAQSRAASYNYKEQISRLEERITQLTKKLAGSEERNAFLELFCIKQQKYITALSKELHIFREAVYNTTSERIEYLNEHPAHKTRDKEYVLGSRAQRVRNLAGSELSEAELNKGNITSTTIRRLLSATNTELAETESPWQLSVDLKRLHNHINRTMRHDNDVLNELSIDMDNYIKKFNIPRNDLRSAFVDALCITPRRSNNCTSERQLQGFAIKSMTNKDVTFQVKSPTNRVTTRTRELKGLPINYEKYRLYSETSYRRIGSGPFRIPESPPIKGSETRCTSLPSSPMKKPVITDDDLFEMYASRPLQESFERSVTPEHNMHDSDLLDEHGSVPLLMTPEASMSSLYQASISPSVDVTNTMTASTIAQLDVIAYYIVDHIPTPGQYLLTKDDAQSDLMLAAYENDLQGCLKYFRDQSRKHASNGTTALMIAAERGYADCVRVLRRAEVGCQISDLQYATAPSTALMFAALNGHLDCARLLLETDERVADDRGWTALMCATCSGNTSMISLLLPTQAGCVTGNGFVFGEGFGALSIAIMLDNIETVAVLMQNEKERMSLSFCKYSAVDLARSKAMKVQIQSLSQDLLEI</sequence>
<feature type="region of interest" description="Disordered" evidence="2">
    <location>
        <begin position="536"/>
        <end position="560"/>
    </location>
</feature>
<comment type="caution">
    <text evidence="3">The sequence shown here is derived from an EMBL/GenBank/DDBJ whole genome shotgun (WGS) entry which is preliminary data.</text>
</comment>
<feature type="coiled-coil region" evidence="1">
    <location>
        <begin position="282"/>
        <end position="309"/>
    </location>
</feature>
<reference evidence="3 4" key="1">
    <citation type="journal article" date="2015" name="Mol. Biochem. Parasitol.">
        <title>Identification of polymorphic genes for use in assemblage B genotyping assays through comparative genomics of multiple assemblage B Giardia duodenalis isolates.</title>
        <authorList>
            <person name="Wielinga C."/>
            <person name="Thompson R.C."/>
            <person name="Monis P."/>
            <person name="Ryan U."/>
        </authorList>
    </citation>
    <scope>NUCLEOTIDE SEQUENCE [LARGE SCALE GENOMIC DNA]</scope>
    <source>
        <strain evidence="3 4">BAH15c1</strain>
    </source>
</reference>
<protein>
    <submittedName>
        <fullName evidence="3">Protein 21.1</fullName>
    </submittedName>
</protein>
<dbReference type="Gene3D" id="1.25.40.20">
    <property type="entry name" value="Ankyrin repeat-containing domain"/>
    <property type="match status" value="2"/>
</dbReference>
<dbReference type="VEuPathDB" id="GiardiaDB:QR46_2872"/>
<name>A0A132NST8_GIAIN</name>
<dbReference type="InterPro" id="IPR036770">
    <property type="entry name" value="Ankyrin_rpt-contain_sf"/>
</dbReference>
<dbReference type="Pfam" id="PF12796">
    <property type="entry name" value="Ank_2"/>
    <property type="match status" value="2"/>
</dbReference>
<dbReference type="SUPFAM" id="SSF48403">
    <property type="entry name" value="Ankyrin repeat"/>
    <property type="match status" value="2"/>
</dbReference>
<dbReference type="InterPro" id="IPR002110">
    <property type="entry name" value="Ankyrin_rpt"/>
</dbReference>
<accession>A0A132NST8</accession>
<evidence type="ECO:0000256" key="1">
    <source>
        <dbReference type="SAM" id="Coils"/>
    </source>
</evidence>
<dbReference type="Pfam" id="PF00023">
    <property type="entry name" value="Ank"/>
    <property type="match status" value="1"/>
</dbReference>
<dbReference type="EMBL" id="JXTI01000081">
    <property type="protein sequence ID" value="KWX13159.1"/>
    <property type="molecule type" value="Genomic_DNA"/>
</dbReference>
<proteinExistence type="predicted"/>
<evidence type="ECO:0000256" key="2">
    <source>
        <dbReference type="SAM" id="MobiDB-lite"/>
    </source>
</evidence>
<feature type="region of interest" description="Disordered" evidence="2">
    <location>
        <begin position="225"/>
        <end position="256"/>
    </location>
</feature>